<feature type="domain" description="Apple" evidence="23">
    <location>
        <begin position="338"/>
        <end position="422"/>
    </location>
</feature>
<keyword evidence="5 19" id="KW-0812">Transmembrane</keyword>
<keyword evidence="14" id="KW-0325">Glycoprotein</keyword>
<keyword evidence="13" id="KW-0675">Receptor</keyword>
<evidence type="ECO:0000256" key="19">
    <source>
        <dbReference type="SAM" id="Phobius"/>
    </source>
</evidence>
<dbReference type="SUPFAM" id="SSF56112">
    <property type="entry name" value="Protein kinase-like (PK-like)"/>
    <property type="match status" value="1"/>
</dbReference>
<dbReference type="PROSITE" id="PS00108">
    <property type="entry name" value="PROTEIN_KINASE_ST"/>
    <property type="match status" value="1"/>
</dbReference>
<accession>A0ABR0XD06</accession>
<evidence type="ECO:0000256" key="18">
    <source>
        <dbReference type="PROSITE-ProRule" id="PRU10141"/>
    </source>
</evidence>
<feature type="chain" id="PRO_5047132342" description="Receptor-like serine/threonine-protein kinase" evidence="20">
    <location>
        <begin position="25"/>
        <end position="794"/>
    </location>
</feature>
<comment type="caution">
    <text evidence="24">The sequence shown here is derived from an EMBL/GenBank/DDBJ whole genome shotgun (WGS) entry which is preliminary data.</text>
</comment>
<dbReference type="PROSITE" id="PS50948">
    <property type="entry name" value="PAN"/>
    <property type="match status" value="1"/>
</dbReference>
<evidence type="ECO:0000256" key="13">
    <source>
        <dbReference type="ARBA" id="ARBA00023170"/>
    </source>
</evidence>
<keyword evidence="25" id="KW-1185">Reference proteome</keyword>
<dbReference type="Pfam" id="PF08276">
    <property type="entry name" value="PAN_2"/>
    <property type="match status" value="1"/>
</dbReference>
<dbReference type="PIRSF" id="PIRSF000641">
    <property type="entry name" value="SRK"/>
    <property type="match status" value="1"/>
</dbReference>
<dbReference type="EMBL" id="JABTTQ020000005">
    <property type="protein sequence ID" value="KAK6157068.1"/>
    <property type="molecule type" value="Genomic_DNA"/>
</dbReference>
<evidence type="ECO:0000256" key="8">
    <source>
        <dbReference type="ARBA" id="ARBA00022777"/>
    </source>
</evidence>
<dbReference type="InterPro" id="IPR003609">
    <property type="entry name" value="Pan_app"/>
</dbReference>
<dbReference type="InterPro" id="IPR000719">
    <property type="entry name" value="Prot_kinase_dom"/>
</dbReference>
<evidence type="ECO:0000256" key="2">
    <source>
        <dbReference type="ARBA" id="ARBA00022527"/>
    </source>
</evidence>
<evidence type="ECO:0000259" key="23">
    <source>
        <dbReference type="PROSITE" id="PS50948"/>
    </source>
</evidence>
<keyword evidence="8 17" id="KW-0418">Kinase</keyword>
<name>A0ABR0XD06_REHGL</name>
<gene>
    <name evidence="24" type="ORF">DH2020_011316</name>
</gene>
<evidence type="ECO:0000256" key="12">
    <source>
        <dbReference type="ARBA" id="ARBA00023157"/>
    </source>
</evidence>
<dbReference type="Gene3D" id="1.10.510.10">
    <property type="entry name" value="Transferase(Phosphotransferase) domain 1"/>
    <property type="match status" value="1"/>
</dbReference>
<dbReference type="PROSITE" id="PS50927">
    <property type="entry name" value="BULB_LECTIN"/>
    <property type="match status" value="1"/>
</dbReference>
<sequence length="794" mass="89666">MLLLINSFIIHALFLDYPSANVTSSWLNSPSTVEGNWRFSDNTSVRTILAIGRNGFPDFCFGFFNNGTADTFFLVIMKVPDKVDSTFSVYDYPPVVLWSANGDSPVGENAILALTDAELALKDVDGTVVWSRSTPGSVGMELAFNGNLRLMSEQNGTIWESFQEPTNIWLPGQSLLPSQNLYSSMSTYNLAKGLFYLGMNNDFIGCYVDSRPAQQYCSLLNVRHHTSFDFGVGSLNRSGNSVTYIARSQDFQYLRLQPNGSLIVFLFLDNYKEMFYYDVLNDQLRDACSYPTVCGRYGVCNNTKCSCPDEASGSTGFFRQSNALQSDFGCEAINTISCGDNIDNHDFLELLNVNYFSFRSRISSIDAPQCKDICLRDCSCRAVVFRYRDYDTSKGECSFPTDLFSLMVTKKDNMLPYKANTCVKIQIPRAKNKKSSSTSLVVLLVSLFSSGIFLLLLGACYFYVLRRKKRSIVNEREGETSIIHVPPVVIKFSYNDLRAIAEDFRVQLGKGGYGEVFEGTLKDGTKVAVKQLFDKGKTEFLPEVETIGSNRLLVYEYLHKGSLDKWIFDRNGEQNLTWKIKWQIILGIAKGLEYLHEHCNPKIIHFDIKPQNILLDEEFNVKIADFGLAKWIERDQSKISTMIKGTRGYMAPELIAGRNVSVKVDVYSFGIVILEIVCGRKNSDMYENEVYLIDEVKRKAEEGRLEDVIDECDEELRGDKGLAVKAVEIAIRCLQPRNIRPFMPVVVKLLEGTIEMEPIFDYGFLSMFYDPNSSEAVKKNDSERLMDSVLSGPR</sequence>
<evidence type="ECO:0000256" key="3">
    <source>
        <dbReference type="ARBA" id="ARBA00022536"/>
    </source>
</evidence>
<dbReference type="Gene3D" id="3.30.200.20">
    <property type="entry name" value="Phosphorylase Kinase, domain 1"/>
    <property type="match status" value="1"/>
</dbReference>
<comment type="similarity">
    <text evidence="17">Belongs to the protein kinase superfamily. Ser/Thr protein kinase family.</text>
</comment>
<protein>
    <recommendedName>
        <fullName evidence="17">Receptor-like serine/threonine-protein kinase</fullName>
        <ecNumber evidence="17">2.7.11.1</ecNumber>
    </recommendedName>
</protein>
<dbReference type="PROSITE" id="PS00107">
    <property type="entry name" value="PROTEIN_KINASE_ATP"/>
    <property type="match status" value="1"/>
</dbReference>
<dbReference type="InterPro" id="IPR036426">
    <property type="entry name" value="Bulb-type_lectin_dom_sf"/>
</dbReference>
<keyword evidence="9 17" id="KW-0067">ATP-binding</keyword>
<keyword evidence="10 19" id="KW-1133">Transmembrane helix</keyword>
<reference evidence="24 25" key="1">
    <citation type="journal article" date="2021" name="Comput. Struct. Biotechnol. J.">
        <title>De novo genome assembly of the potent medicinal plant Rehmannia glutinosa using nanopore technology.</title>
        <authorList>
            <person name="Ma L."/>
            <person name="Dong C."/>
            <person name="Song C."/>
            <person name="Wang X."/>
            <person name="Zheng X."/>
            <person name="Niu Y."/>
            <person name="Chen S."/>
            <person name="Feng W."/>
        </authorList>
    </citation>
    <scope>NUCLEOTIDE SEQUENCE [LARGE SCALE GENOMIC DNA]</scope>
    <source>
        <strain evidence="24">DH-2019</strain>
    </source>
</reference>
<keyword evidence="7 17" id="KW-0547">Nucleotide-binding</keyword>
<keyword evidence="11 19" id="KW-0472">Membrane</keyword>
<keyword evidence="6 20" id="KW-0732">Signal</keyword>
<dbReference type="InterPro" id="IPR001480">
    <property type="entry name" value="Bulb-type_lectin_dom"/>
</dbReference>
<dbReference type="InterPro" id="IPR051343">
    <property type="entry name" value="G-type_lectin_kinases/EP1-like"/>
</dbReference>
<dbReference type="CDD" id="cd01098">
    <property type="entry name" value="PAN_AP_plant"/>
    <property type="match status" value="1"/>
</dbReference>
<evidence type="ECO:0000256" key="17">
    <source>
        <dbReference type="PIRNR" id="PIRNR000641"/>
    </source>
</evidence>
<keyword evidence="3" id="KW-0245">EGF-like domain</keyword>
<keyword evidence="12" id="KW-1015">Disulfide bond</keyword>
<dbReference type="Gene3D" id="2.90.10.10">
    <property type="entry name" value="Bulb-type lectin domain"/>
    <property type="match status" value="1"/>
</dbReference>
<dbReference type="Pfam" id="PF01453">
    <property type="entry name" value="B_lectin"/>
    <property type="match status" value="1"/>
</dbReference>
<evidence type="ECO:0000256" key="9">
    <source>
        <dbReference type="ARBA" id="ARBA00022840"/>
    </source>
</evidence>
<evidence type="ECO:0000256" key="10">
    <source>
        <dbReference type="ARBA" id="ARBA00022989"/>
    </source>
</evidence>
<evidence type="ECO:0000256" key="11">
    <source>
        <dbReference type="ARBA" id="ARBA00023136"/>
    </source>
</evidence>
<dbReference type="SMART" id="SM00220">
    <property type="entry name" value="S_TKc"/>
    <property type="match status" value="1"/>
</dbReference>
<evidence type="ECO:0000256" key="5">
    <source>
        <dbReference type="ARBA" id="ARBA00022692"/>
    </source>
</evidence>
<evidence type="ECO:0000256" key="16">
    <source>
        <dbReference type="ARBA" id="ARBA00048679"/>
    </source>
</evidence>
<feature type="signal peptide" evidence="20">
    <location>
        <begin position="1"/>
        <end position="24"/>
    </location>
</feature>
<evidence type="ECO:0000259" key="21">
    <source>
        <dbReference type="PROSITE" id="PS50011"/>
    </source>
</evidence>
<evidence type="ECO:0000256" key="1">
    <source>
        <dbReference type="ARBA" id="ARBA00004167"/>
    </source>
</evidence>
<feature type="binding site" evidence="18">
    <location>
        <position position="530"/>
    </location>
    <ligand>
        <name>ATP</name>
        <dbReference type="ChEBI" id="CHEBI:30616"/>
    </ligand>
</feature>
<dbReference type="InterPro" id="IPR000858">
    <property type="entry name" value="S_locus_glycoprot_dom"/>
</dbReference>
<evidence type="ECO:0000256" key="14">
    <source>
        <dbReference type="ARBA" id="ARBA00023180"/>
    </source>
</evidence>
<evidence type="ECO:0000256" key="15">
    <source>
        <dbReference type="ARBA" id="ARBA00047899"/>
    </source>
</evidence>
<dbReference type="InterPro" id="IPR017441">
    <property type="entry name" value="Protein_kinase_ATP_BS"/>
</dbReference>
<feature type="transmembrane region" description="Helical" evidence="19">
    <location>
        <begin position="440"/>
        <end position="464"/>
    </location>
</feature>
<dbReference type="Pfam" id="PF00954">
    <property type="entry name" value="S_locus_glycop"/>
    <property type="match status" value="1"/>
</dbReference>
<dbReference type="SUPFAM" id="SSF51110">
    <property type="entry name" value="alpha-D-mannose-specific plant lectins"/>
    <property type="match status" value="1"/>
</dbReference>
<dbReference type="Pfam" id="PF00069">
    <property type="entry name" value="Pkinase"/>
    <property type="match status" value="1"/>
</dbReference>
<dbReference type="EC" id="2.7.11.1" evidence="17"/>
<evidence type="ECO:0000256" key="6">
    <source>
        <dbReference type="ARBA" id="ARBA00022729"/>
    </source>
</evidence>
<comment type="catalytic activity">
    <reaction evidence="16 17">
        <text>L-seryl-[protein] + ATP = O-phospho-L-seryl-[protein] + ADP + H(+)</text>
        <dbReference type="Rhea" id="RHEA:17989"/>
        <dbReference type="Rhea" id="RHEA-COMP:9863"/>
        <dbReference type="Rhea" id="RHEA-COMP:11604"/>
        <dbReference type="ChEBI" id="CHEBI:15378"/>
        <dbReference type="ChEBI" id="CHEBI:29999"/>
        <dbReference type="ChEBI" id="CHEBI:30616"/>
        <dbReference type="ChEBI" id="CHEBI:83421"/>
        <dbReference type="ChEBI" id="CHEBI:456216"/>
        <dbReference type="EC" id="2.7.11.1"/>
    </reaction>
</comment>
<evidence type="ECO:0000256" key="20">
    <source>
        <dbReference type="SAM" id="SignalP"/>
    </source>
</evidence>
<evidence type="ECO:0000259" key="22">
    <source>
        <dbReference type="PROSITE" id="PS50927"/>
    </source>
</evidence>
<evidence type="ECO:0000313" key="25">
    <source>
        <dbReference type="Proteomes" id="UP001318860"/>
    </source>
</evidence>
<dbReference type="InterPro" id="IPR024171">
    <property type="entry name" value="SRK-like_kinase"/>
</dbReference>
<dbReference type="InterPro" id="IPR008271">
    <property type="entry name" value="Ser/Thr_kinase_AS"/>
</dbReference>
<evidence type="ECO:0000313" key="24">
    <source>
        <dbReference type="EMBL" id="KAK6157068.1"/>
    </source>
</evidence>
<organism evidence="24 25">
    <name type="scientific">Rehmannia glutinosa</name>
    <name type="common">Chinese foxglove</name>
    <dbReference type="NCBI Taxonomy" id="99300"/>
    <lineage>
        <taxon>Eukaryota</taxon>
        <taxon>Viridiplantae</taxon>
        <taxon>Streptophyta</taxon>
        <taxon>Embryophyta</taxon>
        <taxon>Tracheophyta</taxon>
        <taxon>Spermatophyta</taxon>
        <taxon>Magnoliopsida</taxon>
        <taxon>eudicotyledons</taxon>
        <taxon>Gunneridae</taxon>
        <taxon>Pentapetalae</taxon>
        <taxon>asterids</taxon>
        <taxon>lamiids</taxon>
        <taxon>Lamiales</taxon>
        <taxon>Orobanchaceae</taxon>
        <taxon>Rehmannieae</taxon>
        <taxon>Rehmannia</taxon>
    </lineage>
</organism>
<dbReference type="PANTHER" id="PTHR47976:SF30">
    <property type="entry name" value="RECEPTOR-LIKE SERINE_THREONINE-PROTEIN KINASE"/>
    <property type="match status" value="1"/>
</dbReference>
<keyword evidence="2 17" id="KW-0723">Serine/threonine-protein kinase</keyword>
<dbReference type="SMART" id="SM00108">
    <property type="entry name" value="B_lectin"/>
    <property type="match status" value="1"/>
</dbReference>
<feature type="domain" description="Protein kinase" evidence="21">
    <location>
        <begin position="502"/>
        <end position="743"/>
    </location>
</feature>
<comment type="subcellular location">
    <subcellularLocation>
        <location evidence="1">Membrane</location>
        <topology evidence="1">Single-pass membrane protein</topology>
    </subcellularLocation>
</comment>
<comment type="catalytic activity">
    <reaction evidence="15 17">
        <text>L-threonyl-[protein] + ATP = O-phospho-L-threonyl-[protein] + ADP + H(+)</text>
        <dbReference type="Rhea" id="RHEA:46608"/>
        <dbReference type="Rhea" id="RHEA-COMP:11060"/>
        <dbReference type="Rhea" id="RHEA-COMP:11605"/>
        <dbReference type="ChEBI" id="CHEBI:15378"/>
        <dbReference type="ChEBI" id="CHEBI:30013"/>
        <dbReference type="ChEBI" id="CHEBI:30616"/>
        <dbReference type="ChEBI" id="CHEBI:61977"/>
        <dbReference type="ChEBI" id="CHEBI:456216"/>
        <dbReference type="EC" id="2.7.11.1"/>
    </reaction>
</comment>
<keyword evidence="4 17" id="KW-0808">Transferase</keyword>
<dbReference type="Proteomes" id="UP001318860">
    <property type="component" value="Unassembled WGS sequence"/>
</dbReference>
<dbReference type="InterPro" id="IPR011009">
    <property type="entry name" value="Kinase-like_dom_sf"/>
</dbReference>
<proteinExistence type="inferred from homology"/>
<feature type="domain" description="Bulb-type lectin" evidence="22">
    <location>
        <begin position="40"/>
        <end position="163"/>
    </location>
</feature>
<evidence type="ECO:0000256" key="7">
    <source>
        <dbReference type="ARBA" id="ARBA00022741"/>
    </source>
</evidence>
<dbReference type="PANTHER" id="PTHR47976">
    <property type="entry name" value="G-TYPE LECTIN S-RECEPTOR-LIKE SERINE/THREONINE-PROTEIN KINASE SD2-5"/>
    <property type="match status" value="1"/>
</dbReference>
<evidence type="ECO:0000256" key="4">
    <source>
        <dbReference type="ARBA" id="ARBA00022679"/>
    </source>
</evidence>
<dbReference type="PROSITE" id="PS50011">
    <property type="entry name" value="PROTEIN_KINASE_DOM"/>
    <property type="match status" value="1"/>
</dbReference>